<organism evidence="5 6">
    <name type="scientific">Candidatus Opimibacter skivensis</name>
    <dbReference type="NCBI Taxonomy" id="2982028"/>
    <lineage>
        <taxon>Bacteria</taxon>
        <taxon>Pseudomonadati</taxon>
        <taxon>Bacteroidota</taxon>
        <taxon>Saprospiria</taxon>
        <taxon>Saprospirales</taxon>
        <taxon>Saprospiraceae</taxon>
        <taxon>Candidatus Opimibacter</taxon>
    </lineage>
</organism>
<dbReference type="GO" id="GO:0016874">
    <property type="term" value="F:ligase activity"/>
    <property type="evidence" value="ECO:0007669"/>
    <property type="project" value="UniProtKB-UniRule"/>
</dbReference>
<dbReference type="InterPro" id="IPR011199">
    <property type="entry name" value="Bacillithiol_biosynth_BshC"/>
</dbReference>
<dbReference type="Proteomes" id="UP000808337">
    <property type="component" value="Unassembled WGS sequence"/>
</dbReference>
<dbReference type="NCBIfam" id="TIGR03998">
    <property type="entry name" value="thiol_BshC"/>
    <property type="match status" value="1"/>
</dbReference>
<evidence type="ECO:0000313" key="6">
    <source>
        <dbReference type="Proteomes" id="UP000808337"/>
    </source>
</evidence>
<dbReference type="EC" id="6.-.-.-" evidence="2"/>
<evidence type="ECO:0000259" key="4">
    <source>
        <dbReference type="Pfam" id="PF24850"/>
    </source>
</evidence>
<feature type="domain" description="Bacillithiol biosynthesis BshC N-terminal Rossmann-like" evidence="3">
    <location>
        <begin position="15"/>
        <end position="369"/>
    </location>
</feature>
<evidence type="ECO:0000313" key="5">
    <source>
        <dbReference type="EMBL" id="MBK9981165.1"/>
    </source>
</evidence>
<dbReference type="HAMAP" id="MF_01867">
    <property type="entry name" value="BshC"/>
    <property type="match status" value="1"/>
</dbReference>
<sequence length="535" mass="61359">MNVSRIDYALLKYWNHTDLAYIMQDKSLREFYSYEPLKSSIPDVINARKSFSTDRKLLADVLKKQYDELGMSLPIEGKVILDENTFTVTTAHQPTLFTGPLFHIYKIASVIHLSRNLTSSISGITVLPLFVINGEDHDWAEVNHFYLFGRKYEWARNSTGPSGRLPVEGLDVLIQTVSEIFSNSPHIEDIKQLLSDCFQKAKNYSQFHRLLLHGLFGQHGLVILDMDDVDLKKAFIPIMEKEIKEQFSFKPVSETQSVLEKAGFKPQAFCRAINLFYMTDDIRERIEPHEGGVIRVETKIKSSVEEILNELHTYPNRFSPNVILRPVYEEFILPNLAYIGGGGEIAYWLERKSQFSAAGVPFPMLIRRNSVLLIDGQTNEQMLKLDLNVMDLFPDYDSIVKTYLQQHSQNELNFEAELEMINNAYSLLAAKAEHIDSTLAKAMLAEQSKQAKQFEQLGSRLLRSEKQMQDTNLKKIQRLKEKLFPNGGLQERQENIFSYYANYGSALIDALIKNCDPFESKFMILQAQDSPVEQA</sequence>
<reference evidence="5 6" key="1">
    <citation type="submission" date="2020-10" db="EMBL/GenBank/DDBJ databases">
        <title>Connecting structure to function with the recovery of over 1000 high-quality activated sludge metagenome-assembled genomes encoding full-length rRNA genes using long-read sequencing.</title>
        <authorList>
            <person name="Singleton C.M."/>
            <person name="Petriglieri F."/>
            <person name="Kristensen J.M."/>
            <person name="Kirkegaard R.H."/>
            <person name="Michaelsen T.Y."/>
            <person name="Andersen M.H."/>
            <person name="Karst S.M."/>
            <person name="Dueholm M.S."/>
            <person name="Nielsen P.H."/>
            <person name="Albertsen M."/>
        </authorList>
    </citation>
    <scope>NUCLEOTIDE SEQUENCE [LARGE SCALE GENOMIC DNA]</scope>
    <source>
        <strain evidence="5">Ribe_18-Q3-R11-54_MAXAC.273</strain>
    </source>
</reference>
<evidence type="ECO:0000256" key="2">
    <source>
        <dbReference type="HAMAP-Rule" id="MF_01867"/>
    </source>
</evidence>
<feature type="domain" description="Bacillithiol biosynthesis BshC C-terminal coiled-coil" evidence="4">
    <location>
        <begin position="371"/>
        <end position="526"/>
    </location>
</feature>
<comment type="similarity">
    <text evidence="2">Belongs to the BshC family.</text>
</comment>
<accession>A0A9D7SQ34</accession>
<dbReference type="EMBL" id="JADKGY010000001">
    <property type="protein sequence ID" value="MBK9981165.1"/>
    <property type="molecule type" value="Genomic_DNA"/>
</dbReference>
<protein>
    <recommendedName>
        <fullName evidence="2">Putative cysteine ligase BshC</fullName>
        <ecNumber evidence="2">6.-.-.-</ecNumber>
    </recommendedName>
</protein>
<evidence type="ECO:0000256" key="1">
    <source>
        <dbReference type="ARBA" id="ARBA00022598"/>
    </source>
</evidence>
<dbReference type="PIRSF" id="PIRSF012535">
    <property type="entry name" value="UCP012535"/>
    <property type="match status" value="1"/>
</dbReference>
<dbReference type="InterPro" id="IPR055398">
    <property type="entry name" value="Rossmann-like_BshC"/>
</dbReference>
<name>A0A9D7SQ34_9BACT</name>
<dbReference type="Pfam" id="PF24850">
    <property type="entry name" value="CC_BshC"/>
    <property type="match status" value="1"/>
</dbReference>
<dbReference type="Pfam" id="PF10079">
    <property type="entry name" value="Rossmann-like_BshC"/>
    <property type="match status" value="1"/>
</dbReference>
<comment type="caution">
    <text evidence="5">The sequence shown here is derived from an EMBL/GenBank/DDBJ whole genome shotgun (WGS) entry which is preliminary data.</text>
</comment>
<dbReference type="AlphaFoldDB" id="A0A9D7SQ34"/>
<keyword evidence="1 2" id="KW-0436">Ligase</keyword>
<proteinExistence type="inferred from homology"/>
<evidence type="ECO:0000259" key="3">
    <source>
        <dbReference type="Pfam" id="PF10079"/>
    </source>
</evidence>
<dbReference type="InterPro" id="IPR055399">
    <property type="entry name" value="CC_BshC"/>
</dbReference>
<gene>
    <name evidence="2 5" type="primary">bshC</name>
    <name evidence="5" type="ORF">IPP15_01845</name>
</gene>